<comment type="caution">
    <text evidence="5">The sequence shown here is derived from an EMBL/GenBank/DDBJ whole genome shotgun (WGS) entry which is preliminary data.</text>
</comment>
<dbReference type="SUPFAM" id="SSF46689">
    <property type="entry name" value="Homeodomain-like"/>
    <property type="match status" value="2"/>
</dbReference>
<keyword evidence="2" id="KW-0238">DNA-binding</keyword>
<dbReference type="SMART" id="SM00342">
    <property type="entry name" value="HTH_ARAC"/>
    <property type="match status" value="1"/>
</dbReference>
<evidence type="ECO:0000256" key="3">
    <source>
        <dbReference type="ARBA" id="ARBA00023163"/>
    </source>
</evidence>
<keyword evidence="6" id="KW-1185">Reference proteome</keyword>
<evidence type="ECO:0000256" key="1">
    <source>
        <dbReference type="ARBA" id="ARBA00023015"/>
    </source>
</evidence>
<dbReference type="PROSITE" id="PS01124">
    <property type="entry name" value="HTH_ARAC_FAMILY_2"/>
    <property type="match status" value="1"/>
</dbReference>
<dbReference type="Pfam" id="PF12833">
    <property type="entry name" value="HTH_18"/>
    <property type="match status" value="1"/>
</dbReference>
<organism evidence="5 6">
    <name type="scientific">Kutzneria chonburiensis</name>
    <dbReference type="NCBI Taxonomy" id="1483604"/>
    <lineage>
        <taxon>Bacteria</taxon>
        <taxon>Bacillati</taxon>
        <taxon>Actinomycetota</taxon>
        <taxon>Actinomycetes</taxon>
        <taxon>Pseudonocardiales</taxon>
        <taxon>Pseudonocardiaceae</taxon>
        <taxon>Kutzneria</taxon>
    </lineage>
</organism>
<proteinExistence type="predicted"/>
<keyword evidence="3" id="KW-0804">Transcription</keyword>
<reference evidence="5 6" key="1">
    <citation type="submission" date="2024-09" db="EMBL/GenBank/DDBJ databases">
        <authorList>
            <person name="Sun Q."/>
            <person name="Mori K."/>
        </authorList>
    </citation>
    <scope>NUCLEOTIDE SEQUENCE [LARGE SCALE GENOMIC DNA]</scope>
    <source>
        <strain evidence="5 6">TBRC 1432</strain>
    </source>
</reference>
<dbReference type="InterPro" id="IPR050204">
    <property type="entry name" value="AraC_XylS_family_regulators"/>
</dbReference>
<evidence type="ECO:0000259" key="4">
    <source>
        <dbReference type="PROSITE" id="PS01124"/>
    </source>
</evidence>
<feature type="domain" description="HTH araC/xylS-type" evidence="4">
    <location>
        <begin position="201"/>
        <end position="299"/>
    </location>
</feature>
<protein>
    <submittedName>
        <fullName evidence="5">Helix-turn-helix domain-containing protein</fullName>
    </submittedName>
</protein>
<evidence type="ECO:0000313" key="6">
    <source>
        <dbReference type="Proteomes" id="UP001589810"/>
    </source>
</evidence>
<dbReference type="EMBL" id="JBHLUD010000004">
    <property type="protein sequence ID" value="MFC0542732.1"/>
    <property type="molecule type" value="Genomic_DNA"/>
</dbReference>
<dbReference type="Proteomes" id="UP001589810">
    <property type="component" value="Unassembled WGS sequence"/>
</dbReference>
<evidence type="ECO:0000256" key="2">
    <source>
        <dbReference type="ARBA" id="ARBA00023125"/>
    </source>
</evidence>
<dbReference type="PANTHER" id="PTHR46796:SF6">
    <property type="entry name" value="ARAC SUBFAMILY"/>
    <property type="match status" value="1"/>
</dbReference>
<gene>
    <name evidence="5" type="ORF">ACFFH7_14640</name>
</gene>
<dbReference type="InterPro" id="IPR009057">
    <property type="entry name" value="Homeodomain-like_sf"/>
</dbReference>
<evidence type="ECO:0000313" key="5">
    <source>
        <dbReference type="EMBL" id="MFC0542732.1"/>
    </source>
</evidence>
<dbReference type="PANTHER" id="PTHR46796">
    <property type="entry name" value="HTH-TYPE TRANSCRIPTIONAL ACTIVATOR RHAS-RELATED"/>
    <property type="match status" value="1"/>
</dbReference>
<dbReference type="Gene3D" id="1.10.10.60">
    <property type="entry name" value="Homeodomain-like"/>
    <property type="match status" value="2"/>
</dbReference>
<keyword evidence="1" id="KW-0805">Transcription regulation</keyword>
<dbReference type="InterPro" id="IPR018060">
    <property type="entry name" value="HTH_AraC"/>
</dbReference>
<accession>A0ABV6MRF2</accession>
<dbReference type="RefSeq" id="WP_273941148.1">
    <property type="nucleotide sequence ID" value="NZ_CP097263.1"/>
</dbReference>
<sequence>MSADEIPSHVAAVATIRQADRTLPSSLLLTSEGLGWTTMLARTYADPLVAEFTTTPTAALHVVVATRGRCMLESREQRVAYQPGSARITAPQTSRTLRWQVTEPQPPRSVHLYLYPHLIDEVSWELGGLGLLLPEELPDRLLMNDPFVAATGYAVADAIHDRASAFYADSLATSLAAHLLRVTSGVRPVERRAALDRTTLRSIMAYFHDNLAEDITLDSLAAHVKMSKYHLLRSFKNATGTTPHRCLVMLRLRRAAHLLQTTTRPLEQVMKASGYQSMGQFSTAFRREYGRPPGQYRRQTGN</sequence>
<name>A0ABV6MRF2_9PSEU</name>